<dbReference type="SUPFAM" id="SSF52799">
    <property type="entry name" value="(Phosphotyrosine protein) phosphatases II"/>
    <property type="match status" value="3"/>
</dbReference>
<dbReference type="InterPro" id="IPR029021">
    <property type="entry name" value="Prot-tyrosine_phosphatase-like"/>
</dbReference>
<dbReference type="Gene3D" id="3.90.190.10">
    <property type="entry name" value="Protein tyrosine phosphatase superfamily"/>
    <property type="match status" value="3"/>
</dbReference>
<feature type="region of interest" description="Disordered" evidence="1">
    <location>
        <begin position="1472"/>
        <end position="1496"/>
    </location>
</feature>
<protein>
    <recommendedName>
        <fullName evidence="4">Tyrosine specific protein phosphatases domain-containing protein</fullName>
    </recommendedName>
</protein>
<dbReference type="OrthoDB" id="66369at2759"/>
<dbReference type="EMBL" id="KZ819289">
    <property type="protein sequence ID" value="PWN99105.1"/>
    <property type="molecule type" value="Genomic_DNA"/>
</dbReference>
<reference evidence="2 3" key="1">
    <citation type="journal article" date="2018" name="Mol. Biol. Evol.">
        <title>Broad Genomic Sampling Reveals a Smut Pathogenic Ancestry of the Fungal Clade Ustilaginomycotina.</title>
        <authorList>
            <person name="Kijpornyongpan T."/>
            <person name="Mondo S.J."/>
            <person name="Barry K."/>
            <person name="Sandor L."/>
            <person name="Lee J."/>
            <person name="Lipzen A."/>
            <person name="Pangilinan J."/>
            <person name="LaButti K."/>
            <person name="Hainaut M."/>
            <person name="Henrissat B."/>
            <person name="Grigoriev I.V."/>
            <person name="Spatafora J.W."/>
            <person name="Aime M.C."/>
        </authorList>
    </citation>
    <scope>NUCLEOTIDE SEQUENCE [LARGE SCALE GENOMIC DNA]</scope>
    <source>
        <strain evidence="2 3">MCA 4186</strain>
    </source>
</reference>
<dbReference type="PANTHER" id="PTHR23339">
    <property type="entry name" value="TYROSINE SPECIFIC PROTEIN PHOSPHATASE AND DUAL SPECIFICITY PROTEIN PHOSPHATASE"/>
    <property type="match status" value="1"/>
</dbReference>
<feature type="compositionally biased region" description="Polar residues" evidence="1">
    <location>
        <begin position="1483"/>
        <end position="1496"/>
    </location>
</feature>
<evidence type="ECO:0000313" key="2">
    <source>
        <dbReference type="EMBL" id="PWN99105.1"/>
    </source>
</evidence>
<accession>A0A316ZFH7</accession>
<organism evidence="2 3">
    <name type="scientific">Tilletiopsis washingtonensis</name>
    <dbReference type="NCBI Taxonomy" id="58919"/>
    <lineage>
        <taxon>Eukaryota</taxon>
        <taxon>Fungi</taxon>
        <taxon>Dikarya</taxon>
        <taxon>Basidiomycota</taxon>
        <taxon>Ustilaginomycotina</taxon>
        <taxon>Exobasidiomycetes</taxon>
        <taxon>Entylomatales</taxon>
        <taxon>Entylomatales incertae sedis</taxon>
        <taxon>Tilletiopsis</taxon>
    </lineage>
</organism>
<sequence>MSRASPMLRPSQDGAAPPPHLGAASRSDGILPLPDLPASHLWTAREAAVVRSRQGSVLNRGLILKADHFAGARRPHLDLHLQGAPNFRKADVPLEVYGCAQPTVTGLKGVLSVLQCQPLSRASASRDSSVNGQARRPSGTALFRSALDNAASRDTSPSPDAGTPPPAESPAEGPSTPSAPERPAAEPRRPSGRHLGVATDDMGPARKCVWFCTREEPVVYVSNRPFVLREIEKPMETYSISDRAENLESIETRLKQDLLREAARYDGLLMVHEEDEKGQLMPVWVAIDAESVSTIREVFHKARKDGWSVDYHRVPIAADQSTAENNYLDAYLRILKELDPTKTSVVANCGIGAVRTTVAMCAAVIVRRRQMIVKGFDPLPVSQRLMDRPVADLKRSAEAANGSSSRRGTSPAPGKGIAKSLRAASEQHQTAQSLLRLMRLLTSSIDAASNVDSQAVLEQLLGNPAVLESLQRAYRGDYGIVRQLCSLLEEGLESKAVADLAIDACSSVVHLREMVLSERVAYALAKHGPGAGSTDAYGDSAAEHLGRAVRTLEQYASLIIFAEYAGGSETAAFGHRFSTYLKGRPEVWGTVLRVRSKGSQLYLFAPVEDLSVLSRPSSSMSEVGQLMGGLRRGTESRADPEQPGDEFAEHIVRNRAGVVLRPMMLLKQDIWRKFIERDRQTAGTANVRGAVNLRRVPDSNIWVTGQPTKQGLIGIVRSIQQQLALAGARQSTLEVTWLTLREEPLIVVAGKPVVLRQKGSSLRNVREFGGISWDRLKLLEERLKADVLSELEAGENKLLLHAELDDGEVVPRWEEIQPSEVQTLQEVMTDATHELAQPLSPAEGGAKGVKLSYRRIPLTAERPPHPDDFDEILRLVIKAKLNDNALVLNDQLGRGRGTLTAVIVLLIVRWLDRHREATATTPSVTSPLEAKDESIPHTQREALSYHAVNALLRIIPHGLEVKASVDDAIDRCASSVINLRDVIEDTRLAAEDLDDEAQRQAKVQAAMHHLRRYYELCLFQAYLNATSLDTLDALPTFESFIKRQPVLETLSQEFDKVDMATITPLQKLDAEGAALDEEVQAVVSARSGSVLSAFTMLKSDMFPGLAKISLSQIEGIPNLRGVPLVLGGDSQSDRAALRTWGHGMPSIEGLRRGLEYMDAGPSGKARVVASSMREEPVLFVNGRPHVLRLADQPLTNVEATGITKDVVESMEQALKEDVLKELRKYDGRLLLHDEIELSGGRYEIVPQWFPVRDQDVLTPRDVYESIQREGYRVDYARIPVTDEQAPVPAVFSELEERVQLALRTDAAPISNCQMGRGRTTTSMVISILVATVMEHAEELLQEDMQASFMADPRANDDDADGLMEGAKDKMDNREDDLQLAGEYRSILQLCGVLAHGKLAKRLTDKAIDACDQVQNLRKAIFDAKLRAENADPGTKKHTHLSRVYNNYLQRYGYLIVFTSYLLDKVAAQSDGANAAADDDDTRSVVSRASTAQTGQTTGRFPSFLSYLQPRREIQAILGRRLE</sequence>
<evidence type="ECO:0000313" key="3">
    <source>
        <dbReference type="Proteomes" id="UP000245946"/>
    </source>
</evidence>
<proteinExistence type="predicted"/>
<dbReference type="Proteomes" id="UP000245946">
    <property type="component" value="Unassembled WGS sequence"/>
</dbReference>
<feature type="compositionally biased region" description="Low complexity" evidence="1">
    <location>
        <begin position="169"/>
        <end position="182"/>
    </location>
</feature>
<dbReference type="GeneID" id="37268415"/>
<feature type="region of interest" description="Disordered" evidence="1">
    <location>
        <begin position="121"/>
        <end position="140"/>
    </location>
</feature>
<feature type="compositionally biased region" description="Polar residues" evidence="1">
    <location>
        <begin position="121"/>
        <end position="132"/>
    </location>
</feature>
<dbReference type="InterPro" id="IPR050561">
    <property type="entry name" value="PTP"/>
</dbReference>
<gene>
    <name evidence="2" type="ORF">FA09DRAFT_317141</name>
</gene>
<dbReference type="Pfam" id="PF14566">
    <property type="entry name" value="PTPlike_phytase"/>
    <property type="match status" value="3"/>
</dbReference>
<dbReference type="SMART" id="SM01301">
    <property type="entry name" value="PTPlike_phytase"/>
    <property type="match status" value="3"/>
</dbReference>
<evidence type="ECO:0000256" key="1">
    <source>
        <dbReference type="SAM" id="MobiDB-lite"/>
    </source>
</evidence>
<feature type="region of interest" description="Disordered" evidence="1">
    <location>
        <begin position="149"/>
        <end position="199"/>
    </location>
</feature>
<name>A0A316ZFH7_9BASI</name>
<feature type="region of interest" description="Disordered" evidence="1">
    <location>
        <begin position="394"/>
        <end position="419"/>
    </location>
</feature>
<evidence type="ECO:0008006" key="4">
    <source>
        <dbReference type="Google" id="ProtNLM"/>
    </source>
</evidence>
<dbReference type="STRING" id="58919.A0A316ZFH7"/>
<dbReference type="RefSeq" id="XP_025599384.1">
    <property type="nucleotide sequence ID" value="XM_025740871.1"/>
</dbReference>
<feature type="region of interest" description="Disordered" evidence="1">
    <location>
        <begin position="1"/>
        <end position="29"/>
    </location>
</feature>
<keyword evidence="3" id="KW-1185">Reference proteome</keyword>